<keyword evidence="4" id="KW-0175">Coiled coil</keyword>
<evidence type="ECO:0000256" key="3">
    <source>
        <dbReference type="ARBA" id="ARBA00034247"/>
    </source>
</evidence>
<dbReference type="STRING" id="702114.A1355_14520"/>
<dbReference type="Pfam" id="PF20975">
    <property type="entry name" value="DGCcoil"/>
    <property type="match status" value="1"/>
</dbReference>
<dbReference type="EC" id="2.7.7.65" evidence="2"/>
<evidence type="ECO:0000256" key="2">
    <source>
        <dbReference type="ARBA" id="ARBA00012528"/>
    </source>
</evidence>
<feature type="domain" description="GGDEF" evidence="5">
    <location>
        <begin position="378"/>
        <end position="508"/>
    </location>
</feature>
<accession>A0A177N3X7</accession>
<feature type="coiled-coil region" evidence="4">
    <location>
        <begin position="306"/>
        <end position="347"/>
    </location>
</feature>
<comment type="catalytic activity">
    <reaction evidence="3">
        <text>2 GTP = 3',3'-c-di-GMP + 2 diphosphate</text>
        <dbReference type="Rhea" id="RHEA:24898"/>
        <dbReference type="ChEBI" id="CHEBI:33019"/>
        <dbReference type="ChEBI" id="CHEBI:37565"/>
        <dbReference type="ChEBI" id="CHEBI:58805"/>
        <dbReference type="EC" id="2.7.7.65"/>
    </reaction>
</comment>
<sequence length="508" mass="57902">MVFFRNKDDGQEQWKEKYFRLLEDQEKTEKQYKANEDLLCKTIVRFALAVKGLNRQLDPHLNRIRNLLKNGLQSQLLQKELTAFSSALIMLEDDGANHPLDSTLLFEFLGKLYPQWPDQFEDIQQRYQNRQFANNQALYMALLELIDQDKSANSIDLALDFAEIDKKAINLQLMRLLESIDIPTQFAEKSAQLKHRLNENQSLGPIFDDTVALLLTIKKYMEAEQLEMAAFLSKLTEQLTELGIKAIGVNLANESSAKKRNLLDRTVSDQLVDLQTQSANATQLEPLKQLINSRLQTISQQIQAHNQLEQQEREKVDRELRVLSEKLKDMEAESGELRERLDQAQHRATRDPLTGLANRLAFEERIDLEIARYRRTLQAFSLIVWDVDFFKAINDTYGHKSGDKALVAIAKLLSKHCRQSDFVARFGGEEFVMLLPDTDAQAALSVAEKLRAIVGNSGFVANGNRLAITISGGISQFAANDTQETIFDRADKGLYQAKQNGRNRCIVA</sequence>
<dbReference type="FunFam" id="3.30.70.270:FF:000001">
    <property type="entry name" value="Diguanylate cyclase domain protein"/>
    <property type="match status" value="1"/>
</dbReference>
<dbReference type="InterPro" id="IPR043128">
    <property type="entry name" value="Rev_trsase/Diguanyl_cyclase"/>
</dbReference>
<protein>
    <recommendedName>
        <fullName evidence="2">diguanylate cyclase</fullName>
        <ecNumber evidence="2">2.7.7.65</ecNumber>
    </recommendedName>
</protein>
<dbReference type="PANTHER" id="PTHR45138:SF9">
    <property type="entry name" value="DIGUANYLATE CYCLASE DGCM-RELATED"/>
    <property type="match status" value="1"/>
</dbReference>
<organism evidence="6 7">
    <name type="scientific">Methylomonas koyamae</name>
    <dbReference type="NCBI Taxonomy" id="702114"/>
    <lineage>
        <taxon>Bacteria</taxon>
        <taxon>Pseudomonadati</taxon>
        <taxon>Pseudomonadota</taxon>
        <taxon>Gammaproteobacteria</taxon>
        <taxon>Methylococcales</taxon>
        <taxon>Methylococcaceae</taxon>
        <taxon>Methylomonas</taxon>
    </lineage>
</organism>
<dbReference type="EMBL" id="LUUK01000221">
    <property type="protein sequence ID" value="OAI12183.1"/>
    <property type="molecule type" value="Genomic_DNA"/>
</dbReference>
<dbReference type="InterPro" id="IPR050469">
    <property type="entry name" value="Diguanylate_Cyclase"/>
</dbReference>
<dbReference type="SUPFAM" id="SSF55073">
    <property type="entry name" value="Nucleotide cyclase"/>
    <property type="match status" value="1"/>
</dbReference>
<dbReference type="Proteomes" id="UP000077628">
    <property type="component" value="Unassembled WGS sequence"/>
</dbReference>
<dbReference type="InterPro" id="IPR000160">
    <property type="entry name" value="GGDEF_dom"/>
</dbReference>
<dbReference type="CDD" id="cd01949">
    <property type="entry name" value="GGDEF"/>
    <property type="match status" value="1"/>
</dbReference>
<evidence type="ECO:0000313" key="7">
    <source>
        <dbReference type="Proteomes" id="UP000077628"/>
    </source>
</evidence>
<dbReference type="OrthoDB" id="9812260at2"/>
<dbReference type="InterPro" id="IPR029787">
    <property type="entry name" value="Nucleotide_cyclase"/>
</dbReference>
<gene>
    <name evidence="6" type="ORF">A1355_14520</name>
</gene>
<evidence type="ECO:0000313" key="6">
    <source>
        <dbReference type="EMBL" id="OAI12183.1"/>
    </source>
</evidence>
<dbReference type="GO" id="GO:0052621">
    <property type="term" value="F:diguanylate cyclase activity"/>
    <property type="evidence" value="ECO:0007669"/>
    <property type="project" value="UniProtKB-EC"/>
</dbReference>
<dbReference type="Pfam" id="PF00990">
    <property type="entry name" value="GGDEF"/>
    <property type="match status" value="1"/>
</dbReference>
<dbReference type="SMART" id="SM00267">
    <property type="entry name" value="GGDEF"/>
    <property type="match status" value="1"/>
</dbReference>
<keyword evidence="7" id="KW-1185">Reference proteome</keyword>
<dbReference type="InterPro" id="IPR048516">
    <property type="entry name" value="DGCcoil"/>
</dbReference>
<proteinExistence type="predicted"/>
<name>A0A177N3X7_9GAMM</name>
<dbReference type="NCBIfam" id="TIGR00254">
    <property type="entry name" value="GGDEF"/>
    <property type="match status" value="1"/>
</dbReference>
<evidence type="ECO:0000256" key="4">
    <source>
        <dbReference type="SAM" id="Coils"/>
    </source>
</evidence>
<dbReference type="RefSeq" id="WP_064031454.1">
    <property type="nucleotide sequence ID" value="NZ_LUUK01000221.1"/>
</dbReference>
<evidence type="ECO:0000256" key="1">
    <source>
        <dbReference type="ARBA" id="ARBA00001946"/>
    </source>
</evidence>
<dbReference type="Gene3D" id="3.30.70.270">
    <property type="match status" value="1"/>
</dbReference>
<dbReference type="AlphaFoldDB" id="A0A177N3X7"/>
<reference evidence="7" key="1">
    <citation type="submission" date="2016-03" db="EMBL/GenBank/DDBJ databases">
        <authorList>
            <person name="Heylen K."/>
            <person name="De Vos P."/>
            <person name="Vekeman B."/>
        </authorList>
    </citation>
    <scope>NUCLEOTIDE SEQUENCE [LARGE SCALE GENOMIC DNA]</scope>
    <source>
        <strain evidence="7">R-45383</strain>
    </source>
</reference>
<evidence type="ECO:0000259" key="5">
    <source>
        <dbReference type="PROSITE" id="PS50887"/>
    </source>
</evidence>
<dbReference type="PROSITE" id="PS50887">
    <property type="entry name" value="GGDEF"/>
    <property type="match status" value="1"/>
</dbReference>
<comment type="cofactor">
    <cofactor evidence="1">
        <name>Mg(2+)</name>
        <dbReference type="ChEBI" id="CHEBI:18420"/>
    </cofactor>
</comment>
<comment type="caution">
    <text evidence="6">The sequence shown here is derived from an EMBL/GenBank/DDBJ whole genome shotgun (WGS) entry which is preliminary data.</text>
</comment>
<dbReference type="PANTHER" id="PTHR45138">
    <property type="entry name" value="REGULATORY COMPONENTS OF SENSORY TRANSDUCTION SYSTEM"/>
    <property type="match status" value="1"/>
</dbReference>